<evidence type="ECO:0000256" key="3">
    <source>
        <dbReference type="ARBA" id="ARBA00023204"/>
    </source>
</evidence>
<sequence>MGSDGMQQRIEEYKTRPRSYSQVSQWYRCGHQFYLSRIKRASEIQAAWFAHGLAVHYAAEQWETSGRTLPLEEVHRHFDEKYTREIARARAVEPDERQWFSSGPYAGIEDIHRRHIIGLNQVTAYVDYYQAHPDEVPWPGADSIETEFALELGGVKVVGFIDLVVDHPRKGVVVRDTKTGQKPTEHTQLELYALAVNTLHGAECSWGDYWLAKTGRTSRALPLAPDASRLTEWVGAMDEGVKREEFVPNPGQACARCPVRRHCAYAM</sequence>
<dbReference type="OrthoDB" id="5144576at2"/>
<name>A0A4Y3R148_STRCI</name>
<dbReference type="GO" id="GO:0006281">
    <property type="term" value="P:DNA repair"/>
    <property type="evidence" value="ECO:0007669"/>
    <property type="project" value="UniProtKB-KW"/>
</dbReference>
<keyword evidence="2" id="KW-0347">Helicase</keyword>
<dbReference type="InterPro" id="IPR038726">
    <property type="entry name" value="PDDEXK_AddAB-type"/>
</dbReference>
<keyword evidence="2" id="KW-0378">Hydrolase</keyword>
<feature type="domain" description="PD-(D/E)XK endonuclease-like" evidence="4">
    <location>
        <begin position="19"/>
        <end position="263"/>
    </location>
</feature>
<dbReference type="AlphaFoldDB" id="A0A4Y3R148"/>
<keyword evidence="1" id="KW-0227">DNA damage</keyword>
<dbReference type="InterPro" id="IPR011604">
    <property type="entry name" value="PDDEXK-like_dom_sf"/>
</dbReference>
<dbReference type="Proteomes" id="UP000319210">
    <property type="component" value="Unassembled WGS sequence"/>
</dbReference>
<comment type="caution">
    <text evidence="5">The sequence shown here is derived from an EMBL/GenBank/DDBJ whole genome shotgun (WGS) entry which is preliminary data.</text>
</comment>
<keyword evidence="2" id="KW-0067">ATP-binding</keyword>
<proteinExistence type="predicted"/>
<dbReference type="RefSeq" id="WP_086814104.1">
    <property type="nucleotide sequence ID" value="NZ_BJMM01000012.1"/>
</dbReference>
<keyword evidence="3" id="KW-0234">DNA repair</keyword>
<dbReference type="Pfam" id="PF12705">
    <property type="entry name" value="PDDEXK_1"/>
    <property type="match status" value="1"/>
</dbReference>
<evidence type="ECO:0000313" key="6">
    <source>
        <dbReference type="Proteomes" id="UP000319210"/>
    </source>
</evidence>
<dbReference type="EMBL" id="BJMM01000012">
    <property type="protein sequence ID" value="GEB50408.1"/>
    <property type="molecule type" value="Genomic_DNA"/>
</dbReference>
<gene>
    <name evidence="5" type="ORF">SCA03_29590</name>
</gene>
<evidence type="ECO:0000256" key="1">
    <source>
        <dbReference type="ARBA" id="ARBA00022763"/>
    </source>
</evidence>
<keyword evidence="6" id="KW-1185">Reference proteome</keyword>
<evidence type="ECO:0000313" key="5">
    <source>
        <dbReference type="EMBL" id="GEB50408.1"/>
    </source>
</evidence>
<reference evidence="5 6" key="1">
    <citation type="submission" date="2019-06" db="EMBL/GenBank/DDBJ databases">
        <title>Whole genome shotgun sequence of Streptomyces cacaoi subsp. cacaoi NBRC 12748.</title>
        <authorList>
            <person name="Hosoyama A."/>
            <person name="Uohara A."/>
            <person name="Ohji S."/>
            <person name="Ichikawa N."/>
        </authorList>
    </citation>
    <scope>NUCLEOTIDE SEQUENCE [LARGE SCALE GENOMIC DNA]</scope>
    <source>
        <strain evidence="5 6">NBRC 12748</strain>
    </source>
</reference>
<protein>
    <recommendedName>
        <fullName evidence="4">PD-(D/E)XK endonuclease-like domain-containing protein</fullName>
    </recommendedName>
</protein>
<dbReference type="Gene3D" id="3.90.320.10">
    <property type="match status" value="1"/>
</dbReference>
<evidence type="ECO:0000256" key="2">
    <source>
        <dbReference type="ARBA" id="ARBA00022806"/>
    </source>
</evidence>
<accession>A0A4Y3R148</accession>
<keyword evidence="2" id="KW-0547">Nucleotide-binding</keyword>
<organism evidence="5 6">
    <name type="scientific">Streptomyces cacaoi</name>
    <dbReference type="NCBI Taxonomy" id="1898"/>
    <lineage>
        <taxon>Bacteria</taxon>
        <taxon>Bacillati</taxon>
        <taxon>Actinomycetota</taxon>
        <taxon>Actinomycetes</taxon>
        <taxon>Kitasatosporales</taxon>
        <taxon>Streptomycetaceae</taxon>
        <taxon>Streptomyces</taxon>
    </lineage>
</organism>
<evidence type="ECO:0000259" key="4">
    <source>
        <dbReference type="Pfam" id="PF12705"/>
    </source>
</evidence>
<dbReference type="GO" id="GO:0004386">
    <property type="term" value="F:helicase activity"/>
    <property type="evidence" value="ECO:0007669"/>
    <property type="project" value="UniProtKB-KW"/>
</dbReference>